<dbReference type="Pfam" id="PF07959">
    <property type="entry name" value="Fucose_pyrophosphorylase"/>
    <property type="match status" value="1"/>
</dbReference>
<dbReference type="InterPro" id="IPR012887">
    <property type="entry name" value="GDP_fucose_pyrophosphorylase"/>
</dbReference>
<sequence>MESPAIAQNMRKLLDSYQNLRGKRCNESGCATVMWNAVVITTADEAQCQAFEQQIRDKHKRQELPLDLPVHVVADPPGPRIGNGGSTLTALEFLHSVFGDSLYQQKILLIHAGGWSQRMPSATILGKIFSAIPHGQPIYQMLDLKLAMYLPLLPRLSPGIFLVCADDFLVYDLGEDDSWTIPGSGFTALAHPSPISVGRSHGVYVVDGAEKVDTKRAVVVAKCLEVLQKPSDDRMKDRGALLKSDNGSLEFCDGITLEGEVVYTDSCFYFGVDVVKRLLQLKKEMSVISCEIDAYGDFLQALGPNATDGYIFNTSNISQMTSDLTQVRKQVFAAMRSCDIHLLLLNASKFIHIGTTRELITHFCQDMDFQSQMSLEKDVFNCWQSGEEKVKENDGVSQRNCSEGLIALGDDKYVQNFAEKSCGCVMHSVMLHSSSVSPTSVVEYCQFDVPITVQGGSIVSNCQWLQAESEDHTLESLVLPENTFLHTVSVLHQGASAYVTIFFNISDNLKTSTAVSSLRSLPFLNTTLGAALKQWQLSDKAVSPQDAGSEVKVSLWSLKLYPGATTMTESLSLALDMVDSVQNQRHLSTPLTPGRQVFSLADALAQKDVTTMLNFRRRLFDLIQSSKAQMESS</sequence>
<comment type="caution">
    <text evidence="4">The sequence shown here is derived from an EMBL/GenBank/DDBJ whole genome shotgun (WGS) entry which is preliminary data.</text>
</comment>
<proteinExistence type="predicted"/>
<dbReference type="PANTHER" id="PTHR15045:SF1">
    <property type="entry name" value="FUCOSE-1-PHOSPHATE GUANYLYLTRANSFERASE"/>
    <property type="match status" value="1"/>
</dbReference>
<evidence type="ECO:0000313" key="4">
    <source>
        <dbReference type="EMBL" id="KAK7097499.1"/>
    </source>
</evidence>
<dbReference type="GO" id="GO:0000166">
    <property type="term" value="F:nucleotide binding"/>
    <property type="evidence" value="ECO:0007669"/>
    <property type="project" value="UniProtKB-KW"/>
</dbReference>
<dbReference type="EMBL" id="JBAMIC010000013">
    <property type="protein sequence ID" value="KAK7097499.1"/>
    <property type="molecule type" value="Genomic_DNA"/>
</dbReference>
<keyword evidence="2" id="KW-0547">Nucleotide-binding</keyword>
<evidence type="ECO:0000256" key="1">
    <source>
        <dbReference type="ARBA" id="ARBA00022679"/>
    </source>
</evidence>
<evidence type="ECO:0000259" key="3">
    <source>
        <dbReference type="Pfam" id="PF07959"/>
    </source>
</evidence>
<dbReference type="GO" id="GO:0016772">
    <property type="term" value="F:transferase activity, transferring phosphorus-containing groups"/>
    <property type="evidence" value="ECO:0007669"/>
    <property type="project" value="InterPro"/>
</dbReference>
<protein>
    <recommendedName>
        <fullName evidence="3">GDP-fucose pyrophosphorylase domain-containing protein</fullName>
    </recommendedName>
</protein>
<dbReference type="PANTHER" id="PTHR15045">
    <property type="entry name" value="FUCOSE-1-PHOSPHATE GUANYLYLTRANSFERASE"/>
    <property type="match status" value="1"/>
</dbReference>
<name>A0AAN9B2H3_9CAEN</name>
<evidence type="ECO:0000256" key="2">
    <source>
        <dbReference type="ARBA" id="ARBA00022741"/>
    </source>
</evidence>
<evidence type="ECO:0000313" key="5">
    <source>
        <dbReference type="Proteomes" id="UP001374579"/>
    </source>
</evidence>
<keyword evidence="5" id="KW-1185">Reference proteome</keyword>
<keyword evidence="1" id="KW-0808">Transferase</keyword>
<accession>A0AAN9B2H3</accession>
<dbReference type="Proteomes" id="UP001374579">
    <property type="component" value="Unassembled WGS sequence"/>
</dbReference>
<dbReference type="GO" id="GO:0042350">
    <property type="term" value="P:GDP-L-fucose biosynthetic process"/>
    <property type="evidence" value="ECO:0007669"/>
    <property type="project" value="UniProtKB-ARBA"/>
</dbReference>
<gene>
    <name evidence="4" type="ORF">V1264_004466</name>
</gene>
<organism evidence="4 5">
    <name type="scientific">Littorina saxatilis</name>
    <dbReference type="NCBI Taxonomy" id="31220"/>
    <lineage>
        <taxon>Eukaryota</taxon>
        <taxon>Metazoa</taxon>
        <taxon>Spiralia</taxon>
        <taxon>Lophotrochozoa</taxon>
        <taxon>Mollusca</taxon>
        <taxon>Gastropoda</taxon>
        <taxon>Caenogastropoda</taxon>
        <taxon>Littorinimorpha</taxon>
        <taxon>Littorinoidea</taxon>
        <taxon>Littorinidae</taxon>
        <taxon>Littorina</taxon>
    </lineage>
</organism>
<dbReference type="AlphaFoldDB" id="A0AAN9B2H3"/>
<reference evidence="4 5" key="1">
    <citation type="submission" date="2024-02" db="EMBL/GenBank/DDBJ databases">
        <title>Chromosome-scale genome assembly of the rough periwinkle Littorina saxatilis.</title>
        <authorList>
            <person name="De Jode A."/>
            <person name="Faria R."/>
            <person name="Formenti G."/>
            <person name="Sims Y."/>
            <person name="Smith T.P."/>
            <person name="Tracey A."/>
            <person name="Wood J.M.D."/>
            <person name="Zagrodzka Z.B."/>
            <person name="Johannesson K."/>
            <person name="Butlin R.K."/>
            <person name="Leder E.H."/>
        </authorList>
    </citation>
    <scope>NUCLEOTIDE SEQUENCE [LARGE SCALE GENOMIC DNA]</scope>
    <source>
        <strain evidence="4">Snail1</strain>
        <tissue evidence="4">Muscle</tissue>
    </source>
</reference>
<feature type="domain" description="GDP-fucose pyrophosphorylase" evidence="3">
    <location>
        <begin position="100"/>
        <end position="563"/>
    </location>
</feature>